<dbReference type="GO" id="GO:0004713">
    <property type="term" value="F:protein tyrosine kinase activity"/>
    <property type="evidence" value="ECO:0007669"/>
    <property type="project" value="InterPro"/>
</dbReference>
<dbReference type="InterPro" id="IPR011009">
    <property type="entry name" value="Kinase-like_dom_sf"/>
</dbReference>
<dbReference type="InterPro" id="IPR011050">
    <property type="entry name" value="Pectin_lyase_fold/virulence"/>
</dbReference>
<dbReference type="InterPro" id="IPR003591">
    <property type="entry name" value="Leu-rich_rpt_typical-subtyp"/>
</dbReference>
<proteinExistence type="predicted"/>
<keyword evidence="11 14" id="KW-0067">ATP-binding</keyword>
<evidence type="ECO:0000256" key="8">
    <source>
        <dbReference type="ARBA" id="ARBA00022737"/>
    </source>
</evidence>
<evidence type="ECO:0000256" key="4">
    <source>
        <dbReference type="ARBA" id="ARBA00022525"/>
    </source>
</evidence>
<dbReference type="Gene3D" id="2.160.20.10">
    <property type="entry name" value="Single-stranded right-handed beta-helix, Pectin lyase-like"/>
    <property type="match status" value="1"/>
</dbReference>
<evidence type="ECO:0000256" key="9">
    <source>
        <dbReference type="ARBA" id="ARBA00022741"/>
    </source>
</evidence>
<dbReference type="SMART" id="SM00219">
    <property type="entry name" value="TyrKc"/>
    <property type="match status" value="1"/>
</dbReference>
<dbReference type="PROSITE" id="PS00107">
    <property type="entry name" value="PROTEIN_KINASE_ATP"/>
    <property type="match status" value="1"/>
</dbReference>
<organism evidence="18 19">
    <name type="scientific">Planoprotostelium fungivorum</name>
    <dbReference type="NCBI Taxonomy" id="1890364"/>
    <lineage>
        <taxon>Eukaryota</taxon>
        <taxon>Amoebozoa</taxon>
        <taxon>Evosea</taxon>
        <taxon>Variosea</taxon>
        <taxon>Cavosteliida</taxon>
        <taxon>Cavosteliaceae</taxon>
        <taxon>Planoprotostelium</taxon>
    </lineage>
</organism>
<dbReference type="InterPro" id="IPR000719">
    <property type="entry name" value="Prot_kinase_dom"/>
</dbReference>
<evidence type="ECO:0000256" key="10">
    <source>
        <dbReference type="ARBA" id="ARBA00022777"/>
    </source>
</evidence>
<evidence type="ECO:0000256" key="16">
    <source>
        <dbReference type="SAM" id="Phobius"/>
    </source>
</evidence>
<name>A0A2P6N742_9EUKA</name>
<keyword evidence="12 16" id="KW-0472">Membrane</keyword>
<evidence type="ECO:0000256" key="1">
    <source>
        <dbReference type="ARBA" id="ARBA00004196"/>
    </source>
</evidence>
<evidence type="ECO:0000256" key="13">
    <source>
        <dbReference type="ARBA" id="ARBA00023237"/>
    </source>
</evidence>
<evidence type="ECO:0000256" key="12">
    <source>
        <dbReference type="ARBA" id="ARBA00023136"/>
    </source>
</evidence>
<dbReference type="PROSITE" id="PS50011">
    <property type="entry name" value="PROTEIN_KINASE_DOM"/>
    <property type="match status" value="1"/>
</dbReference>
<keyword evidence="9 14" id="KW-0547">Nucleotide-binding</keyword>
<evidence type="ECO:0000256" key="3">
    <source>
        <dbReference type="ARBA" id="ARBA00004613"/>
    </source>
</evidence>
<dbReference type="InterPro" id="IPR001611">
    <property type="entry name" value="Leu-rich_rpt"/>
</dbReference>
<evidence type="ECO:0000259" key="17">
    <source>
        <dbReference type="PROSITE" id="PS50011"/>
    </source>
</evidence>
<dbReference type="SMART" id="SM00710">
    <property type="entry name" value="PbH1"/>
    <property type="match status" value="9"/>
</dbReference>
<feature type="transmembrane region" description="Helical" evidence="16">
    <location>
        <begin position="1284"/>
        <end position="1308"/>
    </location>
</feature>
<reference evidence="18 19" key="1">
    <citation type="journal article" date="2018" name="Genome Biol. Evol.">
        <title>Multiple Roots of Fruiting Body Formation in Amoebozoa.</title>
        <authorList>
            <person name="Hillmann F."/>
            <person name="Forbes G."/>
            <person name="Novohradska S."/>
            <person name="Ferling I."/>
            <person name="Riege K."/>
            <person name="Groth M."/>
            <person name="Westermann M."/>
            <person name="Marz M."/>
            <person name="Spaller T."/>
            <person name="Winckler T."/>
            <person name="Schaap P."/>
            <person name="Glockner G."/>
        </authorList>
    </citation>
    <scope>NUCLEOTIDE SEQUENCE [LARGE SCALE GENOMIC DNA]</scope>
    <source>
        <strain evidence="18 19">Jena</strain>
    </source>
</reference>
<comment type="caution">
    <text evidence="18">The sequence shown here is derived from an EMBL/GenBank/DDBJ whole genome shotgun (WGS) entry which is preliminary data.</text>
</comment>
<dbReference type="Gene3D" id="3.80.10.10">
    <property type="entry name" value="Ribonuclease Inhibitor"/>
    <property type="match status" value="2"/>
</dbReference>
<protein>
    <recommendedName>
        <fullName evidence="17">Protein kinase domain-containing protein</fullName>
    </recommendedName>
</protein>
<dbReference type="PANTHER" id="PTHR48056">
    <property type="entry name" value="LRR RECEPTOR-LIKE SERINE/THREONINE-PROTEIN KINASE-RELATED"/>
    <property type="match status" value="1"/>
</dbReference>
<dbReference type="SUPFAM" id="SSF56112">
    <property type="entry name" value="Protein kinase-like (PK-like)"/>
    <property type="match status" value="1"/>
</dbReference>
<dbReference type="InParanoid" id="A0A2P6N742"/>
<keyword evidence="5" id="KW-0433">Leucine-rich repeat</keyword>
<dbReference type="InterPro" id="IPR020635">
    <property type="entry name" value="Tyr_kinase_cat_dom"/>
</dbReference>
<evidence type="ECO:0000313" key="18">
    <source>
        <dbReference type="EMBL" id="PRP79768.1"/>
    </source>
</evidence>
<dbReference type="NCBIfam" id="TIGR01376">
    <property type="entry name" value="POMP_repeat"/>
    <property type="match status" value="1"/>
</dbReference>
<dbReference type="EMBL" id="MDYQ01000171">
    <property type="protein sequence ID" value="PRP79768.1"/>
    <property type="molecule type" value="Genomic_DNA"/>
</dbReference>
<keyword evidence="6" id="KW-0808">Transferase</keyword>
<dbReference type="InterPro" id="IPR003368">
    <property type="entry name" value="POMP_repeat"/>
</dbReference>
<comment type="subcellular location">
    <subcellularLocation>
        <location evidence="1">Cell envelope</location>
    </subcellularLocation>
    <subcellularLocation>
        <location evidence="2">Cell outer membrane</location>
    </subcellularLocation>
    <subcellularLocation>
        <location evidence="3">Secreted</location>
    </subcellularLocation>
</comment>
<accession>A0A2P6N742</accession>
<dbReference type="PRINTS" id="PR00109">
    <property type="entry name" value="TYRKINASE"/>
</dbReference>
<keyword evidence="16" id="KW-1133">Transmembrane helix</keyword>
<dbReference type="InterPro" id="IPR050647">
    <property type="entry name" value="Plant_LRR-RLKs"/>
</dbReference>
<dbReference type="OrthoDB" id="339325at2759"/>
<evidence type="ECO:0000313" key="19">
    <source>
        <dbReference type="Proteomes" id="UP000241769"/>
    </source>
</evidence>
<evidence type="ECO:0000256" key="7">
    <source>
        <dbReference type="ARBA" id="ARBA00022729"/>
    </source>
</evidence>
<dbReference type="SUPFAM" id="SSF51126">
    <property type="entry name" value="Pectin lyase-like"/>
    <property type="match status" value="1"/>
</dbReference>
<keyword evidence="8" id="KW-0677">Repeat</keyword>
<dbReference type="InterPro" id="IPR012334">
    <property type="entry name" value="Pectin_lyas_fold"/>
</dbReference>
<dbReference type="InterPro" id="IPR032675">
    <property type="entry name" value="LRR_dom_sf"/>
</dbReference>
<dbReference type="Gene3D" id="1.10.510.10">
    <property type="entry name" value="Transferase(Phosphotransferase) domain 1"/>
    <property type="match status" value="1"/>
</dbReference>
<dbReference type="InterPro" id="IPR006626">
    <property type="entry name" value="PbH1"/>
</dbReference>
<keyword evidence="7" id="KW-0732">Signal</keyword>
<keyword evidence="19" id="KW-1185">Reference proteome</keyword>
<dbReference type="FunFam" id="3.80.10.10:FF:000041">
    <property type="entry name" value="LRR receptor-like serine/threonine-protein kinase ERECTA"/>
    <property type="match status" value="1"/>
</dbReference>
<evidence type="ECO:0000256" key="11">
    <source>
        <dbReference type="ARBA" id="ARBA00022840"/>
    </source>
</evidence>
<dbReference type="Pfam" id="PF07714">
    <property type="entry name" value="PK_Tyr_Ser-Thr"/>
    <property type="match status" value="1"/>
</dbReference>
<dbReference type="GO" id="GO:0005576">
    <property type="term" value="C:extracellular region"/>
    <property type="evidence" value="ECO:0007669"/>
    <property type="project" value="UniProtKB-SubCell"/>
</dbReference>
<dbReference type="CDD" id="cd13999">
    <property type="entry name" value="STKc_MAP3K-like"/>
    <property type="match status" value="1"/>
</dbReference>
<evidence type="ECO:0000256" key="6">
    <source>
        <dbReference type="ARBA" id="ARBA00022679"/>
    </source>
</evidence>
<dbReference type="InterPro" id="IPR008266">
    <property type="entry name" value="Tyr_kinase_AS"/>
</dbReference>
<keyword evidence="10" id="KW-0418">Kinase</keyword>
<dbReference type="SMART" id="SM00369">
    <property type="entry name" value="LRR_TYP"/>
    <property type="match status" value="4"/>
</dbReference>
<evidence type="ECO:0000256" key="2">
    <source>
        <dbReference type="ARBA" id="ARBA00004442"/>
    </source>
</evidence>
<dbReference type="PANTHER" id="PTHR48056:SF81">
    <property type="entry name" value="RECEPTOR PROTEIN-TYROSINE KINASE CEPR1"/>
    <property type="match status" value="1"/>
</dbReference>
<feature type="binding site" evidence="14">
    <location>
        <position position="1366"/>
    </location>
    <ligand>
        <name>ATP</name>
        <dbReference type="ChEBI" id="CHEBI:30616"/>
    </ligand>
</feature>
<dbReference type="Proteomes" id="UP000241769">
    <property type="component" value="Unassembled WGS sequence"/>
</dbReference>
<sequence>MSRQRSTDSSCHSVSNHDTKVTVKSLCECYILCRDWAEKAEAGDSESTASSRQPEQSCTIYTEMKRTLIIFLLGVVASCIAQTSRDAQKAALVALYNSTNGPLWKDNTNWLSDTVDYCQWNPVQCDGNQNIYFIDLGGNNLNGTIPSNIGDLGSSLTGLGLGDNPLLHGTIPLSIANLTGLGTLNLRGCNLNGSVPSIFGRLTSLNSLQLQGNQLAGSIPDDFCNAISLVEAFVFNNQFSGPIPSCIGNLTKMVKFDCPGNQFSGPLPSSIGLLTQLQQLNIPNQKINGIIPDSICNMISLTLISLPGNQLTGSLPSCLGRLTNLVRIELQANQLTGSLPSSISQCTSLTGLIFFANFMSGALVNMVELQLQGNQLNGSIAWMSSMTNLRSVYMGGNDFTGPIPTLNAVSLTTLELQDNQLSGVMPDLSNCTSLNHFFWDNNMISGILPHWLLKIATISGIHTWIRGIDMNSTESVSWSNCGLGGNYFPCPIQPQLINKCGTGTSCLDTSSPQFPNFTPTADFAFNLGQIASQLIPTLSLNFEAGLYPGFNYDSPNGTLTLVSSSGLIQFNGPLFFNVKNLIIKGPISIVNAQGDSLLSTTATNVDIENLSIAGSRANKGINLPNAKTILLNSITINGNTISNAVVSVGGTVDTMTMTSCVIQSNGGVGVSVAATSINQLTLNGNTISNQSTAISLSSSSINTITLNNLQAKQNMNGAVKITAKTIGSISINNGDISSNSVTNGDGAGLYVSATTSVGQLDIESTTMSGNQGNYGAGISITSPSIGPITGSNNRFINNMANNGGGAINVKSSGSISLDVQGTTFQNNQAKSQPGGAISLQSTSSGNLTFHADGCLFDQNRAQSSGGAIYASSLFGSLGTFNFSSSNLTGNSAGTGGAVRLESFGLFSELSVVGGVATNNYATSGPGGVFSVSTNGIDVVTMSDVTYANNYGNTGGAVSLISQGSIQQMSVVGLTGQNNSATQGGCMEIASQGTVSLSITSSQFESNNGTQYGGSVYLSAKVGGSVSSVGTNYNSNVGGNGGALYVDSYMDVQISGGVFSNNQATRGGSICGASVKSLRVDGQTTTFQNNVGVEGGAIYAKTTNTAQLRAITITASVFDSNRATVGGALLLIAGDQSLSTPLSQRKRDLTAQVIVISVTQSVLQGNSASVGGALALYGPSELNSLSFSGGSSQYGGAFALLGSSVATLNSNSYGENSIYLSNGTYLITSSVVGLIVNCTKGKLELKNNYAYCPEDNSTVANAIDNITPSTVPASTVPSSSNGVPFWVIIIAVVGGVALIALIVGIIIFVRSKSKRGADEESTSVQLKNLTGNNVIYYKDLEKMVQIGRGAFGVVFRAEWREIIVAVKQLKDMATIEQAQLEEFTREVALLQGLKHHPNVVMFIGISVTPDPVSLVTEFCSGGNLLEFCINHKKDIPLENKIKFILGIASGMHHLHHENIIHRDLAARNVLLSSSFEPKISDFGLSRKTESADDASMTTSNVGPLKWMAPEAIVRKEYSAKSDVFSFAMTVWEILSEGNELYPGLSPVNAAIAVTTQGARPDITEEMHKSAPRIVSIMQMCWETEPEKRPTFKGICRWLKEDAPLTQPVEVVEEEDRKDDAPVYSTINARDHYAPTSSIPHATPKKVEE</sequence>
<dbReference type="GO" id="GO:0005524">
    <property type="term" value="F:ATP binding"/>
    <property type="evidence" value="ECO:0007669"/>
    <property type="project" value="UniProtKB-UniRule"/>
</dbReference>
<keyword evidence="16" id="KW-0812">Transmembrane</keyword>
<feature type="domain" description="Protein kinase" evidence="17">
    <location>
        <begin position="1339"/>
        <end position="1604"/>
    </location>
</feature>
<evidence type="ECO:0000256" key="5">
    <source>
        <dbReference type="ARBA" id="ARBA00022614"/>
    </source>
</evidence>
<dbReference type="STRING" id="1890364.A0A2P6N742"/>
<feature type="region of interest" description="Disordered" evidence="15">
    <location>
        <begin position="1609"/>
        <end position="1647"/>
    </location>
</feature>
<evidence type="ECO:0000256" key="15">
    <source>
        <dbReference type="SAM" id="MobiDB-lite"/>
    </source>
</evidence>
<dbReference type="PROSITE" id="PS00109">
    <property type="entry name" value="PROTEIN_KINASE_TYR"/>
    <property type="match status" value="1"/>
</dbReference>
<keyword evidence="4" id="KW-0964">Secreted</keyword>
<keyword evidence="13" id="KW-0998">Cell outer membrane</keyword>
<dbReference type="SUPFAM" id="SSF52058">
    <property type="entry name" value="L domain-like"/>
    <property type="match status" value="2"/>
</dbReference>
<dbReference type="FunFam" id="3.30.200.20:FF:000180">
    <property type="entry name" value="serine/threonine-protein kinase STY46-like"/>
    <property type="match status" value="1"/>
</dbReference>
<dbReference type="Pfam" id="PF00560">
    <property type="entry name" value="LRR_1"/>
    <property type="match status" value="2"/>
</dbReference>
<dbReference type="InterPro" id="IPR001245">
    <property type="entry name" value="Ser-Thr/Tyr_kinase_cat_dom"/>
</dbReference>
<dbReference type="InterPro" id="IPR017441">
    <property type="entry name" value="Protein_kinase_ATP_BS"/>
</dbReference>
<evidence type="ECO:0000256" key="14">
    <source>
        <dbReference type="PROSITE-ProRule" id="PRU10141"/>
    </source>
</evidence>
<gene>
    <name evidence="18" type="ORF">PROFUN_12630</name>
</gene>